<dbReference type="PATRIC" id="fig|1149862.3.peg.1330"/>
<gene>
    <name evidence="2" type="ORF">FB4_2779</name>
</gene>
<keyword evidence="3" id="KW-1185">Reference proteome</keyword>
<comment type="caution">
    <text evidence="2">The sequence shown here is derived from an EMBL/GenBank/DDBJ whole genome shotgun (WGS) entry which is preliminary data.</text>
</comment>
<proteinExistence type="predicted"/>
<keyword evidence="1" id="KW-1133">Transmembrane helix</keyword>
<dbReference type="Proteomes" id="UP000004324">
    <property type="component" value="Unassembled WGS sequence"/>
</dbReference>
<dbReference type="AlphaFoldDB" id="I9LGU5"/>
<reference evidence="2 3" key="1">
    <citation type="journal article" date="2012" name="J. Bacteriol.">
        <title>Draft Genome Sequences for Two Metal-Reducing Pelosinus fermentans Strains Isolated from a Cr(VI)-Contaminated Site and for Type Strain R7.</title>
        <authorList>
            <person name="Brown S.D."/>
            <person name="Podar M."/>
            <person name="Klingeman D.M."/>
            <person name="Johnson C.M."/>
            <person name="Yang Z.K."/>
            <person name="Utturkar S.M."/>
            <person name="Land M.L."/>
            <person name="Mosher J.J."/>
            <person name="Hurt R.A.Jr."/>
            <person name="Phelps T.J."/>
            <person name="Palumbo A.V."/>
            <person name="Arkin A.P."/>
            <person name="Hazen T.C."/>
            <person name="Elias D.A."/>
        </authorList>
    </citation>
    <scope>NUCLEOTIDE SEQUENCE [LARGE SCALE GENOMIC DNA]</scope>
    <source>
        <strain evidence="2 3">B4</strain>
    </source>
</reference>
<name>I9LGU5_9FIRM</name>
<feature type="transmembrane region" description="Helical" evidence="1">
    <location>
        <begin position="89"/>
        <end position="107"/>
    </location>
</feature>
<sequence>METLHKPRKLVSNIIMPIIWGLGGLIGLLMVVKNTNKMPISPIGAGLVCIGLLVAAVGMGLKKAWGAIAINITGILIILFGFMADRLSIWVLILGFAVLLVTLWNNIQVVMNERKQAGNRDLTMENTPEMHSEGQLESEVAKTSWYQRPKWMIGGVGIIVIVLIGLMFSPSSSAVDTSHFITYQSNAKPGFTISYPSTWIKEVRKNDVYLLSSDKEPLDQIVSFTAGARSDKKQSTLEEKAAEIVQYMAGHTNPKVLYKKETTWLGQKAYEIGFSANDNVFDPNGKDAQGKVMVTIKEGTLLYIIEDGSKKAFEKNEKLLDAIASSVTLSSKADVVVEQPKVEQPKAAPAMTNNATKAIKPNDIYGTWEGRNDTHGMRLLLTIDEGYIVGHHYAARNDKKRVDGSDQTTITGKFTGQSPFIVNWKSGYGNGKGQAEITVLDDKTLHWRIISSEGEHYIPKEIDLKNSK</sequence>
<feature type="transmembrane region" description="Helical" evidence="1">
    <location>
        <begin position="151"/>
        <end position="168"/>
    </location>
</feature>
<evidence type="ECO:0000313" key="2">
    <source>
        <dbReference type="EMBL" id="EIW19596.1"/>
    </source>
</evidence>
<dbReference type="RefSeq" id="WP_007932487.1">
    <property type="nucleotide sequence ID" value="NZ_AKVJ01000017.1"/>
</dbReference>
<evidence type="ECO:0000313" key="3">
    <source>
        <dbReference type="Proteomes" id="UP000004324"/>
    </source>
</evidence>
<dbReference type="Gene3D" id="3.40.1000.10">
    <property type="entry name" value="Mog1/PsbP, alpha/beta/alpha sandwich"/>
    <property type="match status" value="1"/>
</dbReference>
<keyword evidence="1" id="KW-0472">Membrane</keyword>
<feature type="transmembrane region" description="Helical" evidence="1">
    <location>
        <begin position="64"/>
        <end position="83"/>
    </location>
</feature>
<dbReference type="OrthoDB" id="1681630at2"/>
<feature type="transmembrane region" description="Helical" evidence="1">
    <location>
        <begin position="12"/>
        <end position="32"/>
    </location>
</feature>
<dbReference type="EMBL" id="AKVJ01000017">
    <property type="protein sequence ID" value="EIW19596.1"/>
    <property type="molecule type" value="Genomic_DNA"/>
</dbReference>
<feature type="transmembrane region" description="Helical" evidence="1">
    <location>
        <begin position="38"/>
        <end position="57"/>
    </location>
</feature>
<accession>I9LGU5</accession>
<protein>
    <submittedName>
        <fullName evidence="2">Uncharacterized protein</fullName>
    </submittedName>
</protein>
<keyword evidence="1" id="KW-0812">Transmembrane</keyword>
<evidence type="ECO:0000256" key="1">
    <source>
        <dbReference type="SAM" id="Phobius"/>
    </source>
</evidence>
<organism evidence="2 3">
    <name type="scientific">Pelosinus fermentans B4</name>
    <dbReference type="NCBI Taxonomy" id="1149862"/>
    <lineage>
        <taxon>Bacteria</taxon>
        <taxon>Bacillati</taxon>
        <taxon>Bacillota</taxon>
        <taxon>Negativicutes</taxon>
        <taxon>Selenomonadales</taxon>
        <taxon>Sporomusaceae</taxon>
        <taxon>Pelosinus</taxon>
    </lineage>
</organism>